<dbReference type="InterPro" id="IPR007594">
    <property type="entry name" value="RFT1"/>
</dbReference>
<evidence type="ECO:0000256" key="2">
    <source>
        <dbReference type="ARBA" id="ARBA00004922"/>
    </source>
</evidence>
<keyword evidence="5 10" id="KW-0256">Endoplasmic reticulum</keyword>
<comment type="caution">
    <text evidence="12">The sequence shown here is derived from an EMBL/GenBank/DDBJ whole genome shotgun (WGS) entry which is preliminary data.</text>
</comment>
<evidence type="ECO:0000256" key="6">
    <source>
        <dbReference type="ARBA" id="ARBA00022989"/>
    </source>
</evidence>
<dbReference type="PANTHER" id="PTHR13117">
    <property type="entry name" value="ENDOPLASMIC RETICULUM MULTISPAN TRANSMEMBRANE PROTEIN-RELATED"/>
    <property type="match status" value="1"/>
</dbReference>
<name>A0A4S9A4F8_AURPU</name>
<evidence type="ECO:0000256" key="3">
    <source>
        <dbReference type="ARBA" id="ARBA00010288"/>
    </source>
</evidence>
<feature type="transmembrane region" description="Helical" evidence="10">
    <location>
        <begin position="329"/>
        <end position="354"/>
    </location>
</feature>
<dbReference type="GO" id="GO:0006488">
    <property type="term" value="P:dolichol-linked oligosaccharide biosynthetic process"/>
    <property type="evidence" value="ECO:0007669"/>
    <property type="project" value="InterPro"/>
</dbReference>
<dbReference type="Pfam" id="PF04506">
    <property type="entry name" value="Rft-1"/>
    <property type="match status" value="1"/>
</dbReference>
<dbReference type="AlphaFoldDB" id="A0A4S9A4F8"/>
<feature type="compositionally biased region" description="Basic residues" evidence="11">
    <location>
        <begin position="649"/>
        <end position="661"/>
    </location>
</feature>
<feature type="transmembrane region" description="Helical" evidence="10">
    <location>
        <begin position="400"/>
        <end position="420"/>
    </location>
</feature>
<feature type="transmembrane region" description="Helical" evidence="10">
    <location>
        <begin position="220"/>
        <end position="242"/>
    </location>
</feature>
<evidence type="ECO:0000256" key="11">
    <source>
        <dbReference type="SAM" id="MobiDB-lite"/>
    </source>
</evidence>
<comment type="function">
    <text evidence="9 10">Intramembrane glycolipid transporter that operates in the biosynthetic pathway of dolichol-linked oligosaccharides, the glycan precursors employed in protein asparagine (N)-glycosylation. The sequential addition of sugars to dolichol pyrophosphate produces dolichol-linked oligosaccharides containing fourteen sugars, including two GlcNAcs, nine mannoses and three glucoses. Once assembled, the oligosaccharide is transferred from the lipid to nascent proteins by oligosaccharyltransferases. The assembly of dolichol-linked oligosaccharides begins on the cytosolic side of the endoplasmic reticulum membrane and finishes in its lumen. RFT1 could mediate the translocation of the cytosolically oriented intermediate DolPP-GlcNAc2Man5, produced by ALG11, into the ER lumen where dolichol-linked oligosaccharides assembly continues. However, the intramembrane lipid transporter activity could not be confirmed in vitro.</text>
</comment>
<feature type="transmembrane region" description="Helical" evidence="10">
    <location>
        <begin position="366"/>
        <end position="388"/>
    </location>
</feature>
<evidence type="ECO:0000256" key="5">
    <source>
        <dbReference type="ARBA" id="ARBA00022824"/>
    </source>
</evidence>
<feature type="transmembrane region" description="Helical" evidence="10">
    <location>
        <begin position="117"/>
        <end position="135"/>
    </location>
</feature>
<keyword evidence="4 10" id="KW-0812">Transmembrane</keyword>
<dbReference type="Proteomes" id="UP000308802">
    <property type="component" value="Unassembled WGS sequence"/>
</dbReference>
<feature type="region of interest" description="Disordered" evidence="11">
    <location>
        <begin position="529"/>
        <end position="580"/>
    </location>
</feature>
<evidence type="ECO:0000313" key="13">
    <source>
        <dbReference type="Proteomes" id="UP000308802"/>
    </source>
</evidence>
<feature type="transmembrane region" description="Helical" evidence="10">
    <location>
        <begin position="147"/>
        <end position="166"/>
    </location>
</feature>
<feature type="transmembrane region" description="Helical" evidence="10">
    <location>
        <begin position="81"/>
        <end position="97"/>
    </location>
</feature>
<evidence type="ECO:0000256" key="8">
    <source>
        <dbReference type="ARBA" id="ARBA00044793"/>
    </source>
</evidence>
<comment type="pathway">
    <text evidence="2">Protein modification; protein glycosylation.</text>
</comment>
<dbReference type="GO" id="GO:0034203">
    <property type="term" value="P:glycolipid translocation"/>
    <property type="evidence" value="ECO:0007669"/>
    <property type="project" value="TreeGrafter"/>
</dbReference>
<dbReference type="EMBL" id="QZAO01000156">
    <property type="protein sequence ID" value="THW73848.1"/>
    <property type="molecule type" value="Genomic_DNA"/>
</dbReference>
<evidence type="ECO:0000256" key="1">
    <source>
        <dbReference type="ARBA" id="ARBA00004477"/>
    </source>
</evidence>
<evidence type="ECO:0000256" key="7">
    <source>
        <dbReference type="ARBA" id="ARBA00023136"/>
    </source>
</evidence>
<keyword evidence="6 10" id="KW-1133">Transmembrane helix</keyword>
<evidence type="ECO:0000256" key="9">
    <source>
        <dbReference type="ARBA" id="ARBA00045912"/>
    </source>
</evidence>
<feature type="region of interest" description="Disordered" evidence="11">
    <location>
        <begin position="601"/>
        <end position="672"/>
    </location>
</feature>
<keyword evidence="10" id="KW-0813">Transport</keyword>
<feature type="transmembrane region" description="Helical" evidence="10">
    <location>
        <begin position="178"/>
        <end position="199"/>
    </location>
</feature>
<dbReference type="PANTHER" id="PTHR13117:SF5">
    <property type="entry name" value="PROTEIN RFT1 HOMOLOG"/>
    <property type="match status" value="1"/>
</dbReference>
<evidence type="ECO:0000313" key="12">
    <source>
        <dbReference type="EMBL" id="THW73848.1"/>
    </source>
</evidence>
<protein>
    <recommendedName>
        <fullName evidence="8 10">Man(5)GlcNAc(2)-PP-dolichol translocation protein RFT1</fullName>
    </recommendedName>
</protein>
<accession>A0A4S9A4F8</accession>
<evidence type="ECO:0000256" key="4">
    <source>
        <dbReference type="ARBA" id="ARBA00022692"/>
    </source>
</evidence>
<feature type="transmembrane region" description="Helical" evidence="10">
    <location>
        <begin position="462"/>
        <end position="479"/>
    </location>
</feature>
<gene>
    <name evidence="12" type="ORF">D6D19_05327</name>
</gene>
<reference evidence="12 13" key="1">
    <citation type="submission" date="2018-10" db="EMBL/GenBank/DDBJ databases">
        <title>Fifty Aureobasidium pullulans genomes reveal a recombining polyextremotolerant generalist.</title>
        <authorList>
            <person name="Gostincar C."/>
            <person name="Turk M."/>
            <person name="Zajc J."/>
            <person name="Gunde-Cimerman N."/>
        </authorList>
    </citation>
    <scope>NUCLEOTIDE SEQUENCE [LARGE SCALE GENOMIC DNA]</scope>
    <source>
        <strain evidence="12 13">EXF-10659</strain>
    </source>
</reference>
<comment type="similarity">
    <text evidence="3 10">Belongs to the RFT1 family.</text>
</comment>
<evidence type="ECO:0000256" key="10">
    <source>
        <dbReference type="RuleBase" id="RU365067"/>
    </source>
</evidence>
<organism evidence="12 13">
    <name type="scientific">Aureobasidium pullulans</name>
    <name type="common">Black yeast</name>
    <name type="synonym">Pullularia pullulans</name>
    <dbReference type="NCBI Taxonomy" id="5580"/>
    <lineage>
        <taxon>Eukaryota</taxon>
        <taxon>Fungi</taxon>
        <taxon>Dikarya</taxon>
        <taxon>Ascomycota</taxon>
        <taxon>Pezizomycotina</taxon>
        <taxon>Dothideomycetes</taxon>
        <taxon>Dothideomycetidae</taxon>
        <taxon>Dothideales</taxon>
        <taxon>Saccotheciaceae</taxon>
        <taxon>Aureobasidium</taxon>
    </lineage>
</organism>
<sequence length="672" mass="71868">MSANAVSASAKGASFLILLQIGSRALTFALNQILLRFLSPELLGVNVQLELYCISVLYFARESLRVALQRRADGTQAVINMSYLAILAGLPLSYALAELYLQTEVPKVPFLVQSLRVYGVAAMVELLAEPSFVAAQQKMLYKVRAGAEAAATIMKTFATVGLVVWASRQGRDLGVLPFAVGQLAYAASLLVVYSARLVLVAKSEGFSLLPRAIRSKTEKFWLSLFSQPLLNLSLSLTVQSSIKYVLTQGDSLLIASLASLQDQGAYALSSNYGGLIARMLFQPIEEASRNLFAKLCASSPSKSEKIKEQQTSGDGIAQANTTLTLILKFYSLISLVAFAAGPSAAPVLLSLVAGSRWSDTGAGEVLGCYCYYIPLLALNGVSEAFVAAVADNTQLYTQSIWMGGFFAAFAGSAYLFLRVLEMGAKGLVWANCVNMGCRILFNLSFVKNFFAKRGQAFDVTKILPSAVSIAVAAVVPGIFKATTGLLSRYGIIGELARIGAITGVFVLVLAVSERKFLDNDTTMLDATGEPFALPVRNPGAPERHEEPVEQVNDANDNHAATQTSTNDAAAPEEAAQPTANTAVEHVVRQWCIWHERMVATHNSETCTRGQRLQAQGYTEPPPRISRSARRQGTAATHGRGGSRGDRGGARRGGRGRGRGRGGRGGNQQAATT</sequence>
<feature type="compositionally biased region" description="Polar residues" evidence="11">
    <location>
        <begin position="601"/>
        <end position="616"/>
    </location>
</feature>
<dbReference type="GO" id="GO:0005789">
    <property type="term" value="C:endoplasmic reticulum membrane"/>
    <property type="evidence" value="ECO:0007669"/>
    <property type="project" value="UniProtKB-SubCell"/>
</dbReference>
<feature type="compositionally biased region" description="Polar residues" evidence="11">
    <location>
        <begin position="552"/>
        <end position="567"/>
    </location>
</feature>
<proteinExistence type="inferred from homology"/>
<keyword evidence="7 10" id="KW-0472">Membrane</keyword>
<feature type="compositionally biased region" description="Low complexity" evidence="11">
    <location>
        <begin position="568"/>
        <end position="580"/>
    </location>
</feature>
<comment type="subcellular location">
    <subcellularLocation>
        <location evidence="1 10">Endoplasmic reticulum membrane</location>
        <topology evidence="1 10">Multi-pass membrane protein</topology>
    </subcellularLocation>
</comment>
<feature type="transmembrane region" description="Helical" evidence="10">
    <location>
        <begin position="491"/>
        <end position="511"/>
    </location>
</feature>